<keyword evidence="9" id="KW-0732">Signal</keyword>
<dbReference type="InterPro" id="IPR052192">
    <property type="entry name" value="Insect_Ionotropic_Sensory_Rcpt"/>
</dbReference>
<evidence type="ECO:0000256" key="6">
    <source>
        <dbReference type="ARBA" id="ARBA00023170"/>
    </source>
</evidence>
<feature type="signal peptide" evidence="9">
    <location>
        <begin position="1"/>
        <end position="15"/>
    </location>
</feature>
<feature type="transmembrane region" description="Helical" evidence="8">
    <location>
        <begin position="600"/>
        <end position="624"/>
    </location>
</feature>
<gene>
    <name evidence="10" type="ORF">PHAECO_LOCUS5917</name>
</gene>
<evidence type="ECO:0000256" key="4">
    <source>
        <dbReference type="ARBA" id="ARBA00022989"/>
    </source>
</evidence>
<evidence type="ECO:0000256" key="1">
    <source>
        <dbReference type="ARBA" id="ARBA00004651"/>
    </source>
</evidence>
<sequence length="641" mass="73508">MKLFLIWSSFSIITAFNRIQSNSENESKTSLNLCISQIASKYYAKNNPVTISFLGAKKPQDYRTVSDPVEELIPMLSNTMKWSLNVKTIKKHNFSTINYTKNRLISKYFIIYLWDALRENTNFGNHFWKPLEAKFIVGSLNIFRNDSQVIERLIQPLWKNNVINGLVLVPRPENPVVFNIMRWYPFKKDNCGKDAGTIKIACQCSYGILSTDTSLFKKRAILPKSMEGCLLVAGYRKRQGYIMNIKNGTIGNRDFMNTEHGIEVNLVNFIARRLELKVLYIETPIGEVYLNGTVTGSLKLLMDSKIDIALAAYTMTAERLFVFDGTTPYLGDYLLWCVPREFVKDDKLKLRIDIVTSFLILSLIITSGVAMWLISLWEHGEGEKKLGRLLIWLISIVAGVPLHKKLRSFKLRMTFISLMVFIIIVDFIFQSLLISALANTSSREKYGTFDDIYKYNLTTYFLDNVIRYFQGDEYQLVRDKWVNCEGIEKCMTLVAERRDSALCATHIMTKVLSKKLVSVNSNAPLVYCYGNIVSMSPMIILKKSSFLSQSFDTLIQTAKECGLIHKWKRDVLNNRYYGTETLEIDADVEDSNVMLTLGHLLPVFLSLLTAHVVSFLVFILELLVQKKKAHCSLPKRPMFVL</sequence>
<dbReference type="OrthoDB" id="6506757at2759"/>
<evidence type="ECO:0000256" key="7">
    <source>
        <dbReference type="ARBA" id="ARBA00023180"/>
    </source>
</evidence>
<evidence type="ECO:0000313" key="10">
    <source>
        <dbReference type="EMBL" id="CAG9818068.1"/>
    </source>
</evidence>
<evidence type="ECO:0000313" key="11">
    <source>
        <dbReference type="Proteomes" id="UP001153737"/>
    </source>
</evidence>
<keyword evidence="3 8" id="KW-0812">Transmembrane</keyword>
<organism evidence="10 11">
    <name type="scientific">Phaedon cochleariae</name>
    <name type="common">Mustard beetle</name>
    <dbReference type="NCBI Taxonomy" id="80249"/>
    <lineage>
        <taxon>Eukaryota</taxon>
        <taxon>Metazoa</taxon>
        <taxon>Ecdysozoa</taxon>
        <taxon>Arthropoda</taxon>
        <taxon>Hexapoda</taxon>
        <taxon>Insecta</taxon>
        <taxon>Pterygota</taxon>
        <taxon>Neoptera</taxon>
        <taxon>Endopterygota</taxon>
        <taxon>Coleoptera</taxon>
        <taxon>Polyphaga</taxon>
        <taxon>Cucujiformia</taxon>
        <taxon>Chrysomeloidea</taxon>
        <taxon>Chrysomelidae</taxon>
        <taxon>Chrysomelinae</taxon>
        <taxon>Chrysomelini</taxon>
        <taxon>Phaedon</taxon>
    </lineage>
</organism>
<evidence type="ECO:0000256" key="2">
    <source>
        <dbReference type="ARBA" id="ARBA00022475"/>
    </source>
</evidence>
<reference evidence="10" key="2">
    <citation type="submission" date="2022-10" db="EMBL/GenBank/DDBJ databases">
        <authorList>
            <consortium name="ENA_rothamsted_submissions"/>
            <consortium name="culmorum"/>
            <person name="King R."/>
        </authorList>
    </citation>
    <scope>NUCLEOTIDE SEQUENCE</scope>
</reference>
<dbReference type="EMBL" id="OU896723">
    <property type="protein sequence ID" value="CAG9818068.1"/>
    <property type="molecule type" value="Genomic_DNA"/>
</dbReference>
<evidence type="ECO:0000256" key="3">
    <source>
        <dbReference type="ARBA" id="ARBA00022692"/>
    </source>
</evidence>
<dbReference type="PANTHER" id="PTHR42643:SF30">
    <property type="entry name" value="IONOTROPIC RECEPTOR 40A-RELATED"/>
    <property type="match status" value="1"/>
</dbReference>
<dbReference type="PANTHER" id="PTHR42643">
    <property type="entry name" value="IONOTROPIC RECEPTOR 20A-RELATED"/>
    <property type="match status" value="1"/>
</dbReference>
<feature type="transmembrane region" description="Helical" evidence="8">
    <location>
        <begin position="386"/>
        <end position="403"/>
    </location>
</feature>
<protein>
    <recommendedName>
        <fullName evidence="12">Ionotropic receptor</fullName>
    </recommendedName>
</protein>
<dbReference type="GO" id="GO:0005886">
    <property type="term" value="C:plasma membrane"/>
    <property type="evidence" value="ECO:0007669"/>
    <property type="project" value="UniProtKB-SubCell"/>
</dbReference>
<keyword evidence="6" id="KW-0675">Receptor</keyword>
<comment type="subcellular location">
    <subcellularLocation>
        <location evidence="1">Cell membrane</location>
        <topology evidence="1">Multi-pass membrane protein</topology>
    </subcellularLocation>
</comment>
<proteinExistence type="predicted"/>
<evidence type="ECO:0008006" key="12">
    <source>
        <dbReference type="Google" id="ProtNLM"/>
    </source>
</evidence>
<name>A0A9N9SI86_PHACE</name>
<reference evidence="10" key="1">
    <citation type="submission" date="2022-01" db="EMBL/GenBank/DDBJ databases">
        <authorList>
            <person name="King R."/>
        </authorList>
    </citation>
    <scope>NUCLEOTIDE SEQUENCE</scope>
</reference>
<dbReference type="Gene3D" id="3.40.190.10">
    <property type="entry name" value="Periplasmic binding protein-like II"/>
    <property type="match status" value="1"/>
</dbReference>
<feature type="transmembrane region" description="Helical" evidence="8">
    <location>
        <begin position="354"/>
        <end position="374"/>
    </location>
</feature>
<dbReference type="SUPFAM" id="SSF53850">
    <property type="entry name" value="Periplasmic binding protein-like II"/>
    <property type="match status" value="1"/>
</dbReference>
<feature type="transmembrane region" description="Helical" evidence="8">
    <location>
        <begin position="415"/>
        <end position="438"/>
    </location>
</feature>
<evidence type="ECO:0000256" key="5">
    <source>
        <dbReference type="ARBA" id="ARBA00023136"/>
    </source>
</evidence>
<feature type="chain" id="PRO_5040124287" description="Ionotropic receptor" evidence="9">
    <location>
        <begin position="16"/>
        <end position="641"/>
    </location>
</feature>
<dbReference type="Proteomes" id="UP001153737">
    <property type="component" value="Chromosome 17"/>
</dbReference>
<keyword evidence="5 8" id="KW-0472">Membrane</keyword>
<evidence type="ECO:0000256" key="8">
    <source>
        <dbReference type="SAM" id="Phobius"/>
    </source>
</evidence>
<dbReference type="AlphaFoldDB" id="A0A9N9SI86"/>
<feature type="transmembrane region" description="Helical" evidence="8">
    <location>
        <begin position="524"/>
        <end position="541"/>
    </location>
</feature>
<accession>A0A9N9SI86</accession>
<keyword evidence="4 8" id="KW-1133">Transmembrane helix</keyword>
<keyword evidence="7" id="KW-0325">Glycoprotein</keyword>
<keyword evidence="11" id="KW-1185">Reference proteome</keyword>
<keyword evidence="2" id="KW-1003">Cell membrane</keyword>
<evidence type="ECO:0000256" key="9">
    <source>
        <dbReference type="SAM" id="SignalP"/>
    </source>
</evidence>